<reference evidence="1 2" key="1">
    <citation type="journal article" date="2011" name="Int. J. Syst. Evol. Microbiol.">
        <title>Zhongshania antarctica gen. nov., sp. nov. and Zhongshania guokunii sp. nov., gammaproteobacteria respectively isolated from coastal attached (fast) ice and surface seawater of the Antarctic.</title>
        <authorList>
            <person name="Li H.J."/>
            <person name="Zhang X.Y."/>
            <person name="Chen C.X."/>
            <person name="Zhang Y.J."/>
            <person name="Gao Z.M."/>
            <person name="Yu Y."/>
            <person name="Chen X.L."/>
            <person name="Chen B."/>
            <person name="Zhang Y.Z."/>
        </authorList>
    </citation>
    <scope>NUCLEOTIDE SEQUENCE [LARGE SCALE GENOMIC DNA]</scope>
    <source>
        <strain evidence="1 2">ZS6-22T</strain>
    </source>
</reference>
<comment type="caution">
    <text evidence="1">The sequence shown here is derived from an EMBL/GenBank/DDBJ whole genome shotgun (WGS) entry which is preliminary data.</text>
</comment>
<dbReference type="RefSeq" id="WP_159269998.1">
    <property type="nucleotide sequence ID" value="NZ_JBFRYA010000013.1"/>
</dbReference>
<dbReference type="Proteomes" id="UP001557485">
    <property type="component" value="Unassembled WGS sequence"/>
</dbReference>
<proteinExistence type="predicted"/>
<sequence>MMLLACDRQFPILCVLVQVDRWAGELREPWFDLVGSSGFTASGYFYHCCNRGVVTEGHRVVCSGRV</sequence>
<evidence type="ECO:0000313" key="2">
    <source>
        <dbReference type="Proteomes" id="UP001557485"/>
    </source>
</evidence>
<gene>
    <name evidence="1" type="ORF">AB4876_14550</name>
</gene>
<organism evidence="1 2">
    <name type="scientific">Zhongshania guokunii</name>
    <dbReference type="NCBI Taxonomy" id="641783"/>
    <lineage>
        <taxon>Bacteria</taxon>
        <taxon>Pseudomonadati</taxon>
        <taxon>Pseudomonadota</taxon>
        <taxon>Gammaproteobacteria</taxon>
        <taxon>Cellvibrionales</taxon>
        <taxon>Spongiibacteraceae</taxon>
        <taxon>Zhongshania</taxon>
    </lineage>
</organism>
<dbReference type="EMBL" id="JBFRYA010000013">
    <property type="protein sequence ID" value="MEX1670137.1"/>
    <property type="molecule type" value="Genomic_DNA"/>
</dbReference>
<evidence type="ECO:0008006" key="3">
    <source>
        <dbReference type="Google" id="ProtNLM"/>
    </source>
</evidence>
<protein>
    <recommendedName>
        <fullName evidence="3">Secreted protein</fullName>
    </recommendedName>
</protein>
<accession>A0ABV3UA57</accession>
<keyword evidence="2" id="KW-1185">Reference proteome</keyword>
<evidence type="ECO:0000313" key="1">
    <source>
        <dbReference type="EMBL" id="MEX1670137.1"/>
    </source>
</evidence>
<name>A0ABV3UA57_9GAMM</name>